<evidence type="ECO:0000313" key="3">
    <source>
        <dbReference type="EMBL" id="CAD7226869.1"/>
    </source>
</evidence>
<dbReference type="PANTHER" id="PTHR42886:SF29">
    <property type="entry name" value="PUMMELIG, ISOFORM A"/>
    <property type="match status" value="1"/>
</dbReference>
<feature type="compositionally biased region" description="Basic and acidic residues" evidence="2">
    <location>
        <begin position="428"/>
        <end position="439"/>
    </location>
</feature>
<comment type="similarity">
    <text evidence="1">Belongs to the peptidase S33 family. ABHD4/ABHD5 subfamily.</text>
</comment>
<name>A0A7R8W8F1_9CRUS</name>
<dbReference type="AlphaFoldDB" id="A0A7R8W8F1"/>
<proteinExistence type="inferred from homology"/>
<dbReference type="InterPro" id="IPR000073">
    <property type="entry name" value="AB_hydrolase_1"/>
</dbReference>
<dbReference type="OrthoDB" id="7457040at2759"/>
<dbReference type="Gene3D" id="3.40.50.1820">
    <property type="entry name" value="alpha/beta hydrolase"/>
    <property type="match status" value="1"/>
</dbReference>
<dbReference type="PANTHER" id="PTHR42886">
    <property type="entry name" value="RE40534P-RELATED"/>
    <property type="match status" value="1"/>
</dbReference>
<evidence type="ECO:0000256" key="2">
    <source>
        <dbReference type="SAM" id="MobiDB-lite"/>
    </source>
</evidence>
<reference evidence="3" key="1">
    <citation type="submission" date="2020-11" db="EMBL/GenBank/DDBJ databases">
        <authorList>
            <person name="Tran Van P."/>
        </authorList>
    </citation>
    <scope>NUCLEOTIDE SEQUENCE</scope>
</reference>
<protein>
    <submittedName>
        <fullName evidence="3">Uncharacterized protein</fullName>
    </submittedName>
</protein>
<dbReference type="EMBL" id="OB660954">
    <property type="protein sequence ID" value="CAD7226869.1"/>
    <property type="molecule type" value="Genomic_DNA"/>
</dbReference>
<evidence type="ECO:0000256" key="1">
    <source>
        <dbReference type="ARBA" id="ARBA00038097"/>
    </source>
</evidence>
<dbReference type="GO" id="GO:0005739">
    <property type="term" value="C:mitochondrion"/>
    <property type="evidence" value="ECO:0007669"/>
    <property type="project" value="TreeGrafter"/>
</dbReference>
<organism evidence="3">
    <name type="scientific">Cyprideis torosa</name>
    <dbReference type="NCBI Taxonomy" id="163714"/>
    <lineage>
        <taxon>Eukaryota</taxon>
        <taxon>Metazoa</taxon>
        <taxon>Ecdysozoa</taxon>
        <taxon>Arthropoda</taxon>
        <taxon>Crustacea</taxon>
        <taxon>Oligostraca</taxon>
        <taxon>Ostracoda</taxon>
        <taxon>Podocopa</taxon>
        <taxon>Podocopida</taxon>
        <taxon>Cytherocopina</taxon>
        <taxon>Cytheroidea</taxon>
        <taxon>Cytherideidae</taxon>
        <taxon>Cyprideis</taxon>
    </lineage>
</organism>
<dbReference type="Pfam" id="PF00561">
    <property type="entry name" value="Abhydrolase_1"/>
    <property type="match status" value="1"/>
</dbReference>
<dbReference type="SUPFAM" id="SSF53474">
    <property type="entry name" value="alpha/beta-Hydrolases"/>
    <property type="match status" value="1"/>
</dbReference>
<dbReference type="GO" id="GO:0006654">
    <property type="term" value="P:phosphatidic acid biosynthetic process"/>
    <property type="evidence" value="ECO:0007669"/>
    <property type="project" value="TreeGrafter"/>
</dbReference>
<feature type="region of interest" description="Disordered" evidence="2">
    <location>
        <begin position="428"/>
        <end position="447"/>
    </location>
</feature>
<gene>
    <name evidence="3" type="ORF">CTOB1V02_LOCUS4783</name>
</gene>
<accession>A0A7R8W8F1</accession>
<dbReference type="GO" id="GO:0052689">
    <property type="term" value="F:carboxylic ester hydrolase activity"/>
    <property type="evidence" value="ECO:0007669"/>
    <property type="project" value="TreeGrafter"/>
</dbReference>
<dbReference type="GO" id="GO:0055088">
    <property type="term" value="P:lipid homeostasis"/>
    <property type="evidence" value="ECO:0007669"/>
    <property type="project" value="TreeGrafter"/>
</dbReference>
<dbReference type="PRINTS" id="PR00111">
    <property type="entry name" value="ABHYDROLASE"/>
</dbReference>
<dbReference type="GO" id="GO:0005811">
    <property type="term" value="C:lipid droplet"/>
    <property type="evidence" value="ECO:0007669"/>
    <property type="project" value="TreeGrafter"/>
</dbReference>
<dbReference type="InterPro" id="IPR029058">
    <property type="entry name" value="AB_hydrolase_fold"/>
</dbReference>
<sequence length="447" mass="50787">MAMGDKALSNQDLTTETTDVGSVSSWFDWFRWTRVPSPDPAMTVSCPMSQSAPQLGDLADVQIKEEIDCRSEELVTKCSALDILDADEDESWFSWLRWNRTSLRIIRSLEERIFSYVRTSHKSFFVTLGTVVGVTDNKIWTIALNEDSEKVPLVLVHGFASGSALWCLNLETLAKDRPVYSFDVLGFGRSSRPIFSNDTESVEKEFVESIEAWRRGLGLDKMILLGHSFGGYLATSYAIKYGSRVQHLILADPWGFPEKTADDSERFSRLPLAVRALFKVATYVNPLPLSSLRVAGPFGPKLIERYRQDIIERYSDFVGHDTRLITDYIYHCNARYPSGEMAFKHLVSGIGWARRPMLERMLKEFPDNIPVTFIYGGNSWISYKAGQQLKDRRPQNTLLHIIEGAGHHVYAHDPQRFSEMVLEACEKSEANRPSRESSPEKVTFGWS</sequence>
<dbReference type="GO" id="GO:0042171">
    <property type="term" value="F:lysophosphatidic acid acyltransferase activity"/>
    <property type="evidence" value="ECO:0007669"/>
    <property type="project" value="TreeGrafter"/>
</dbReference>